<feature type="non-terminal residue" evidence="1">
    <location>
        <position position="1"/>
    </location>
</feature>
<evidence type="ECO:0000313" key="2">
    <source>
        <dbReference type="Proteomes" id="UP000789901"/>
    </source>
</evidence>
<sequence>VCIELRLCDVKKAKLGKPRTFNYRPLELRRNKPSDTYMEQGPTPIE</sequence>
<dbReference type="Proteomes" id="UP000789901">
    <property type="component" value="Unassembled WGS sequence"/>
</dbReference>
<gene>
    <name evidence="1" type="ORF">GMARGA_LOCUS18528</name>
</gene>
<reference evidence="1 2" key="1">
    <citation type="submission" date="2021-06" db="EMBL/GenBank/DDBJ databases">
        <authorList>
            <person name="Kallberg Y."/>
            <person name="Tangrot J."/>
            <person name="Rosling A."/>
        </authorList>
    </citation>
    <scope>NUCLEOTIDE SEQUENCE [LARGE SCALE GENOMIC DNA]</scope>
    <source>
        <strain evidence="1 2">120-4 pot B 10/14</strain>
    </source>
</reference>
<evidence type="ECO:0000313" key="1">
    <source>
        <dbReference type="EMBL" id="CAG8771128.1"/>
    </source>
</evidence>
<name>A0ABN7VGN7_GIGMA</name>
<dbReference type="EMBL" id="CAJVQB010014853">
    <property type="protein sequence ID" value="CAG8771128.1"/>
    <property type="molecule type" value="Genomic_DNA"/>
</dbReference>
<keyword evidence="2" id="KW-1185">Reference proteome</keyword>
<organism evidence="1 2">
    <name type="scientific">Gigaspora margarita</name>
    <dbReference type="NCBI Taxonomy" id="4874"/>
    <lineage>
        <taxon>Eukaryota</taxon>
        <taxon>Fungi</taxon>
        <taxon>Fungi incertae sedis</taxon>
        <taxon>Mucoromycota</taxon>
        <taxon>Glomeromycotina</taxon>
        <taxon>Glomeromycetes</taxon>
        <taxon>Diversisporales</taxon>
        <taxon>Gigasporaceae</taxon>
        <taxon>Gigaspora</taxon>
    </lineage>
</organism>
<comment type="caution">
    <text evidence="1">The sequence shown here is derived from an EMBL/GenBank/DDBJ whole genome shotgun (WGS) entry which is preliminary data.</text>
</comment>
<protein>
    <submittedName>
        <fullName evidence="1">32645_t:CDS:1</fullName>
    </submittedName>
</protein>
<proteinExistence type="predicted"/>
<accession>A0ABN7VGN7</accession>